<evidence type="ECO:0000313" key="16">
    <source>
        <dbReference type="RefSeq" id="XP_026737102.1"/>
    </source>
</evidence>
<dbReference type="Gene3D" id="2.60.40.1910">
    <property type="match status" value="1"/>
</dbReference>
<dbReference type="SUPFAM" id="SSF55486">
    <property type="entry name" value="Metalloproteases ('zincins'), catalytic domain"/>
    <property type="match status" value="1"/>
</dbReference>
<comment type="similarity">
    <text evidence="3">Belongs to the peptidase M1 family.</text>
</comment>
<dbReference type="GO" id="GO:0005615">
    <property type="term" value="C:extracellular space"/>
    <property type="evidence" value="ECO:0007669"/>
    <property type="project" value="TreeGrafter"/>
</dbReference>
<dbReference type="Pfam" id="PF17900">
    <property type="entry name" value="Peptidase_M1_N"/>
    <property type="match status" value="1"/>
</dbReference>
<dbReference type="InterPro" id="IPR024571">
    <property type="entry name" value="ERAP1-like_C_dom"/>
</dbReference>
<comment type="subcellular location">
    <subcellularLocation>
        <location evidence="2">Cell membrane</location>
        <topology evidence="2">Lipid-anchor</topology>
        <topology evidence="2">GPI-anchor</topology>
    </subcellularLocation>
</comment>
<keyword evidence="7" id="KW-0378">Hydrolase</keyword>
<evidence type="ECO:0000256" key="1">
    <source>
        <dbReference type="ARBA" id="ARBA00001947"/>
    </source>
</evidence>
<evidence type="ECO:0000259" key="13">
    <source>
        <dbReference type="Pfam" id="PF11838"/>
    </source>
</evidence>
<dbReference type="GO" id="GO:0006508">
    <property type="term" value="P:proteolysis"/>
    <property type="evidence" value="ECO:0007669"/>
    <property type="project" value="UniProtKB-KW"/>
</dbReference>
<dbReference type="GO" id="GO:0098552">
    <property type="term" value="C:side of membrane"/>
    <property type="evidence" value="ECO:0007669"/>
    <property type="project" value="UniProtKB-KW"/>
</dbReference>
<evidence type="ECO:0000256" key="9">
    <source>
        <dbReference type="ARBA" id="ARBA00023049"/>
    </source>
</evidence>
<dbReference type="InterPro" id="IPR014782">
    <property type="entry name" value="Peptidase_M1_dom"/>
</dbReference>
<evidence type="ECO:0000259" key="14">
    <source>
        <dbReference type="Pfam" id="PF17900"/>
    </source>
</evidence>
<dbReference type="InterPro" id="IPR042097">
    <property type="entry name" value="Aminopeptidase_N-like_N_sf"/>
</dbReference>
<feature type="signal peptide" evidence="11">
    <location>
        <begin position="1"/>
        <end position="23"/>
    </location>
</feature>
<keyword evidence="4" id="KW-0472">Membrane</keyword>
<dbReference type="RefSeq" id="XP_026737102.1">
    <property type="nucleotide sequence ID" value="XM_026881301.1"/>
</dbReference>
<dbReference type="GO" id="GO:0005886">
    <property type="term" value="C:plasma membrane"/>
    <property type="evidence" value="ECO:0007669"/>
    <property type="project" value="UniProtKB-SubCell"/>
</dbReference>
<evidence type="ECO:0000256" key="7">
    <source>
        <dbReference type="ARBA" id="ARBA00022801"/>
    </source>
</evidence>
<evidence type="ECO:0000256" key="4">
    <source>
        <dbReference type="ARBA" id="ARBA00022622"/>
    </source>
</evidence>
<dbReference type="InterPro" id="IPR050344">
    <property type="entry name" value="Peptidase_M1_aminopeptidases"/>
</dbReference>
<dbReference type="GO" id="GO:0043171">
    <property type="term" value="P:peptide catabolic process"/>
    <property type="evidence" value="ECO:0007669"/>
    <property type="project" value="TreeGrafter"/>
</dbReference>
<feature type="domain" description="Aminopeptidase N-like N-terminal" evidence="14">
    <location>
        <begin position="98"/>
        <end position="250"/>
    </location>
</feature>
<dbReference type="SUPFAM" id="SSF63737">
    <property type="entry name" value="Leukotriene A4 hydrolase N-terminal domain"/>
    <property type="match status" value="1"/>
</dbReference>
<dbReference type="GO" id="GO:0070006">
    <property type="term" value="F:metalloaminopeptidase activity"/>
    <property type="evidence" value="ECO:0007669"/>
    <property type="project" value="TreeGrafter"/>
</dbReference>
<keyword evidence="11" id="KW-0732">Signal</keyword>
<dbReference type="PRINTS" id="PR00756">
    <property type="entry name" value="ALADIPTASE"/>
</dbReference>
<keyword evidence="5" id="KW-0645">Protease</keyword>
<gene>
    <name evidence="16" type="primary">LOC113500481</name>
</gene>
<dbReference type="GeneID" id="113500481"/>
<dbReference type="OrthoDB" id="5852408at2759"/>
<name>A0A7E5W9E8_TRINI</name>
<reference evidence="16" key="1">
    <citation type="submission" date="2025-08" db="UniProtKB">
        <authorList>
            <consortium name="RefSeq"/>
        </authorList>
    </citation>
    <scope>IDENTIFICATION</scope>
</reference>
<evidence type="ECO:0000259" key="12">
    <source>
        <dbReference type="Pfam" id="PF01433"/>
    </source>
</evidence>
<protein>
    <submittedName>
        <fullName evidence="16">Membrane alanyl aminopeptidase-like isoform X1</fullName>
    </submittedName>
</protein>
<dbReference type="InterPro" id="IPR027268">
    <property type="entry name" value="Peptidase_M4/M1_CTD_sf"/>
</dbReference>
<keyword evidence="4" id="KW-0325">Glycoprotein</keyword>
<dbReference type="PANTHER" id="PTHR11533:SF294">
    <property type="entry name" value="THYROTROPIN-RELEASING HORMONE-DEGRADING ECTOENZYME"/>
    <property type="match status" value="1"/>
</dbReference>
<keyword evidence="4" id="KW-0336">GPI-anchor</keyword>
<sequence length="709" mass="80150">MAWTSFKWKCFFISCLVIVNVSAKSLPLNSDLFLRTSETVYKSAVNSLLTENQEDVEEDCDDALKTKNEVDMTAAATVNKARAIAMRNNVRPGQEATEYAIDLTFDGNSFKGRAIIDVLVSQATRENDLIFHAKDIVINNVEVALLPGADLKKTKFSKSGVQLKISPDVPFTSYKVIIEFSGQLAKHGLGLFRGEYDNETYVGMNLHPIYARRVFPCMDEPTLTAKFKFTFKNLNYQHIVSNSALEDNSDDTFRTLESPPHLWGMVAHNLAIINTPIQNAPLFARPGLTGQMSQPSVAINSYYNFLNAWTNRSFVDIIADQNGNMNILALPDVSKDWNSLSTVGIWEPYIMMTEDCSIRQRSLAFPKIAEAMARQWFGGVIYPRNWAHEWVLSGLATYAGWEAYKEFQSDGTSTVVSVLDAHTLFVTEIIQESLLLDAYSSARILEPANIFNEDVIRDHIHGLLKYKAPAILRMFRLLLGDADNDFVHLGARARLNTGAFQPIDSDDFIDSMNSYWLAAGGNDHEYIKDTLTPWIKNNGYPVLNVLLRRGGVFVSQERFGFASQTPVSYDIPITFTTSVNPNFVDTMYPSGTLGGTDTIDMDLDEEDWVLFNIQGQGYYRVNYDPELWETLTEVLDDPDQREDIHPLNRGTLVDDALNLARGRRLTYEIAFNLVLTMQHETNYPAWKAFVRNMEFLRKRLVAMVTEDEI</sequence>
<feature type="domain" description="Peptidase M1 membrane alanine aminopeptidase" evidence="12">
    <location>
        <begin position="353"/>
        <end position="514"/>
    </location>
</feature>
<evidence type="ECO:0000256" key="5">
    <source>
        <dbReference type="ARBA" id="ARBA00022670"/>
    </source>
</evidence>
<comment type="cofactor">
    <cofactor evidence="1">
        <name>Zn(2+)</name>
        <dbReference type="ChEBI" id="CHEBI:29105"/>
    </cofactor>
</comment>
<dbReference type="Gene3D" id="1.10.3480.20">
    <property type="match status" value="1"/>
</dbReference>
<dbReference type="Gene3D" id="1.10.390.10">
    <property type="entry name" value="Neutral Protease Domain 2"/>
    <property type="match status" value="1"/>
</dbReference>
<dbReference type="Pfam" id="PF01433">
    <property type="entry name" value="Peptidase_M1"/>
    <property type="match status" value="1"/>
</dbReference>
<evidence type="ECO:0000256" key="2">
    <source>
        <dbReference type="ARBA" id="ARBA00004609"/>
    </source>
</evidence>
<dbReference type="AlphaFoldDB" id="A0A7E5W9E8"/>
<evidence type="ECO:0000256" key="11">
    <source>
        <dbReference type="SAM" id="SignalP"/>
    </source>
</evidence>
<evidence type="ECO:0000256" key="3">
    <source>
        <dbReference type="ARBA" id="ARBA00010136"/>
    </source>
</evidence>
<evidence type="ECO:0000313" key="15">
    <source>
        <dbReference type="Proteomes" id="UP000322000"/>
    </source>
</evidence>
<evidence type="ECO:0000256" key="6">
    <source>
        <dbReference type="ARBA" id="ARBA00022723"/>
    </source>
</evidence>
<dbReference type="PANTHER" id="PTHR11533">
    <property type="entry name" value="PROTEASE M1 ZINC METALLOPROTEASE"/>
    <property type="match status" value="1"/>
</dbReference>
<dbReference type="GO" id="GO:0008270">
    <property type="term" value="F:zinc ion binding"/>
    <property type="evidence" value="ECO:0007669"/>
    <property type="project" value="InterPro"/>
</dbReference>
<dbReference type="Proteomes" id="UP000322000">
    <property type="component" value="Chromosome 14"/>
</dbReference>
<dbReference type="GO" id="GO:0005737">
    <property type="term" value="C:cytoplasm"/>
    <property type="evidence" value="ECO:0007669"/>
    <property type="project" value="TreeGrafter"/>
</dbReference>
<dbReference type="KEGG" id="tnl:113500481"/>
<keyword evidence="6" id="KW-0479">Metal-binding</keyword>
<dbReference type="Pfam" id="PF11838">
    <property type="entry name" value="ERAP1_C"/>
    <property type="match status" value="1"/>
</dbReference>
<dbReference type="GO" id="GO:0042277">
    <property type="term" value="F:peptide binding"/>
    <property type="evidence" value="ECO:0007669"/>
    <property type="project" value="TreeGrafter"/>
</dbReference>
<accession>A0A7E5W9E8</accession>
<dbReference type="InterPro" id="IPR045357">
    <property type="entry name" value="Aminopeptidase_N-like_N"/>
</dbReference>
<feature type="domain" description="ERAP1-like C-terminal" evidence="13">
    <location>
        <begin position="608"/>
        <end position="701"/>
    </location>
</feature>
<dbReference type="InterPro" id="IPR001930">
    <property type="entry name" value="Peptidase_M1"/>
</dbReference>
<keyword evidence="9" id="KW-0482">Metalloprotease</keyword>
<keyword evidence="15" id="KW-1185">Reference proteome</keyword>
<proteinExistence type="inferred from homology"/>
<keyword evidence="8" id="KW-0862">Zinc</keyword>
<organism evidence="15 16">
    <name type="scientific">Trichoplusia ni</name>
    <name type="common">Cabbage looper</name>
    <dbReference type="NCBI Taxonomy" id="7111"/>
    <lineage>
        <taxon>Eukaryota</taxon>
        <taxon>Metazoa</taxon>
        <taxon>Ecdysozoa</taxon>
        <taxon>Arthropoda</taxon>
        <taxon>Hexapoda</taxon>
        <taxon>Insecta</taxon>
        <taxon>Pterygota</taxon>
        <taxon>Neoptera</taxon>
        <taxon>Endopterygota</taxon>
        <taxon>Lepidoptera</taxon>
        <taxon>Glossata</taxon>
        <taxon>Ditrysia</taxon>
        <taxon>Noctuoidea</taxon>
        <taxon>Noctuidae</taxon>
        <taxon>Plusiinae</taxon>
        <taxon>Trichoplusia</taxon>
    </lineage>
</organism>
<keyword evidence="10" id="KW-0449">Lipoprotein</keyword>
<feature type="chain" id="PRO_5028814894" evidence="11">
    <location>
        <begin position="24"/>
        <end position="709"/>
    </location>
</feature>
<dbReference type="Gene3D" id="2.60.40.1730">
    <property type="entry name" value="tricorn interacting facor f3 domain"/>
    <property type="match status" value="1"/>
</dbReference>
<evidence type="ECO:0000256" key="8">
    <source>
        <dbReference type="ARBA" id="ARBA00022833"/>
    </source>
</evidence>
<evidence type="ECO:0000256" key="10">
    <source>
        <dbReference type="ARBA" id="ARBA00023288"/>
    </source>
</evidence>
<dbReference type="InParanoid" id="A0A7E5W9E8"/>